<dbReference type="EMBL" id="CTRI01000027">
    <property type="protein sequence ID" value="CQR34878.1"/>
    <property type="molecule type" value="Genomic_DNA"/>
</dbReference>
<evidence type="ECO:0000313" key="1">
    <source>
        <dbReference type="EMBL" id="CQR34878.1"/>
    </source>
</evidence>
<reference evidence="1 2" key="1">
    <citation type="submission" date="2015-03" db="EMBL/GenBank/DDBJ databases">
        <authorList>
            <person name="Regsiter A."/>
            <person name="william w."/>
        </authorList>
    </citation>
    <scope>NUCLEOTIDE SEQUENCE [LARGE SCALE GENOMIC DNA]</scope>
    <source>
        <strain evidence="1 2">CB1</strain>
    </source>
</reference>
<organism evidence="1 2">
    <name type="scientific">Thiomonas arsenitoxydans (strain DSM 22701 / CIP 110005 / 3As)</name>
    <dbReference type="NCBI Taxonomy" id="426114"/>
    <lineage>
        <taxon>Bacteria</taxon>
        <taxon>Pseudomonadati</taxon>
        <taxon>Pseudomonadota</taxon>
        <taxon>Betaproteobacteria</taxon>
        <taxon>Burkholderiales</taxon>
        <taxon>Thiomonas</taxon>
    </lineage>
</organism>
<evidence type="ECO:0000313" key="2">
    <source>
        <dbReference type="Proteomes" id="UP000078599"/>
    </source>
</evidence>
<comment type="caution">
    <text evidence="1">The sequence shown here is derived from an EMBL/GenBank/DDBJ whole genome shotgun (WGS) entry which is preliminary data.</text>
</comment>
<accession>A0ABM9T6H3</accession>
<name>A0ABM9T6H3_THIA3</name>
<dbReference type="Proteomes" id="UP000078599">
    <property type="component" value="Unassembled WGS sequence"/>
</dbReference>
<protein>
    <submittedName>
        <fullName evidence="1">Uncharacterized protein</fullName>
    </submittedName>
</protein>
<proteinExistence type="predicted"/>
<gene>
    <name evidence="1" type="ORF">THICB1_50003</name>
</gene>
<keyword evidence="2" id="KW-1185">Reference proteome</keyword>
<sequence>MIQIETSCPDNFLSDLFMLELGVHAHCPALGSVAWNPKRRLRLAPTIRIERMTYRLQGENKNLCNPHECLISYRFDSVFGGI</sequence>